<dbReference type="Proteomes" id="UP000789706">
    <property type="component" value="Unassembled WGS sequence"/>
</dbReference>
<feature type="coiled-coil region" evidence="1">
    <location>
        <begin position="83"/>
        <end position="110"/>
    </location>
</feature>
<organism evidence="2 3">
    <name type="scientific">Diversispora eburnea</name>
    <dbReference type="NCBI Taxonomy" id="1213867"/>
    <lineage>
        <taxon>Eukaryota</taxon>
        <taxon>Fungi</taxon>
        <taxon>Fungi incertae sedis</taxon>
        <taxon>Mucoromycota</taxon>
        <taxon>Glomeromycotina</taxon>
        <taxon>Glomeromycetes</taxon>
        <taxon>Diversisporales</taxon>
        <taxon>Diversisporaceae</taxon>
        <taxon>Diversispora</taxon>
    </lineage>
</organism>
<sequence length="183" mass="20899">MGIGLKALTSKDKSNSIKTEDKIEEELVSTNKNKGKDIKTKDYKRIIEEALISTNKNKEELITVGEKTVDDFMTSELMKVKKNVEIKAENSKLKQDKEEIEVRFIKLEQSDREKTDLIAKLDQNYSESQITSLPIGDYSDKEILSHYEINNSITTNITPVTSEQIKNIYDSISNSDICQELET</sequence>
<evidence type="ECO:0000313" key="2">
    <source>
        <dbReference type="EMBL" id="CAG8526187.1"/>
    </source>
</evidence>
<keyword evidence="3" id="KW-1185">Reference proteome</keyword>
<name>A0A9N9AEY4_9GLOM</name>
<dbReference type="AlphaFoldDB" id="A0A9N9AEY4"/>
<reference evidence="2" key="1">
    <citation type="submission" date="2021-06" db="EMBL/GenBank/DDBJ databases">
        <authorList>
            <person name="Kallberg Y."/>
            <person name="Tangrot J."/>
            <person name="Rosling A."/>
        </authorList>
    </citation>
    <scope>NUCLEOTIDE SEQUENCE</scope>
    <source>
        <strain evidence="2">AZ414A</strain>
    </source>
</reference>
<protein>
    <submittedName>
        <fullName evidence="2">5511_t:CDS:1</fullName>
    </submittedName>
</protein>
<dbReference type="OrthoDB" id="10556736at2759"/>
<comment type="caution">
    <text evidence="2">The sequence shown here is derived from an EMBL/GenBank/DDBJ whole genome shotgun (WGS) entry which is preliminary data.</text>
</comment>
<gene>
    <name evidence="2" type="ORF">DEBURN_LOCUS5912</name>
</gene>
<keyword evidence="1" id="KW-0175">Coiled coil</keyword>
<evidence type="ECO:0000313" key="3">
    <source>
        <dbReference type="Proteomes" id="UP000789706"/>
    </source>
</evidence>
<evidence type="ECO:0000256" key="1">
    <source>
        <dbReference type="SAM" id="Coils"/>
    </source>
</evidence>
<accession>A0A9N9AEY4</accession>
<dbReference type="EMBL" id="CAJVPK010000559">
    <property type="protein sequence ID" value="CAG8526187.1"/>
    <property type="molecule type" value="Genomic_DNA"/>
</dbReference>
<proteinExistence type="predicted"/>